<accession>A0A0H4QI83</accession>
<dbReference type="AlphaFoldDB" id="A0A0H4QI83"/>
<dbReference type="EMBL" id="CP012034">
    <property type="protein sequence ID" value="AKP66353.1"/>
    <property type="molecule type" value="Genomic_DNA"/>
</dbReference>
<proteinExistence type="predicted"/>
<reference evidence="3" key="1">
    <citation type="submission" date="2015-07" db="EMBL/GenBank/DDBJ databases">
        <title>Lactobacillus ginsenosidimutans/EMML 3141/ whole genome sequencing.</title>
        <authorList>
            <person name="Kim M.K."/>
            <person name="Im W.-T."/>
            <person name="Srinivasan S."/>
            <person name="Lee J.-J."/>
        </authorList>
    </citation>
    <scope>NUCLEOTIDE SEQUENCE [LARGE SCALE GENOMIC DNA]</scope>
    <source>
        <strain evidence="3">EMML 3041</strain>
    </source>
</reference>
<dbReference type="RefSeq" id="WP_048702643.1">
    <property type="nucleotide sequence ID" value="NZ_CP012034.1"/>
</dbReference>
<dbReference type="STRING" id="1007676.ABM34_01500"/>
<gene>
    <name evidence="2" type="ORF">ABM34_01500</name>
</gene>
<name>A0A0H4QI83_9LACO</name>
<dbReference type="InterPro" id="IPR008841">
    <property type="entry name" value="Siphovirus-type_tail_N"/>
</dbReference>
<organism evidence="2 3">
    <name type="scientific">Companilactobacillus ginsenosidimutans</name>
    <dbReference type="NCBI Taxonomy" id="1007676"/>
    <lineage>
        <taxon>Bacteria</taxon>
        <taxon>Bacillati</taxon>
        <taxon>Bacillota</taxon>
        <taxon>Bacilli</taxon>
        <taxon>Lactobacillales</taxon>
        <taxon>Lactobacillaceae</taxon>
        <taxon>Companilactobacillus</taxon>
    </lineage>
</organism>
<dbReference type="OrthoDB" id="2194642at2"/>
<dbReference type="PATRIC" id="fig|1007676.4.peg.315"/>
<keyword evidence="3" id="KW-1185">Reference proteome</keyword>
<protein>
    <recommendedName>
        <fullName evidence="1">Siphovirus-type tail component RIFT-related domain-containing protein</fullName>
    </recommendedName>
</protein>
<dbReference type="KEGG" id="lgn:ABM34_01500"/>
<evidence type="ECO:0000259" key="1">
    <source>
        <dbReference type="Pfam" id="PF05709"/>
    </source>
</evidence>
<sequence length="279" mass="31404">MQVSNMQTLYIKKQGEPEIAITANHQFAFLNLVNGTPKPKMNTYTPTGIDGQIQQGAITYDATTVQADFLINARNAYELDLLEHKIYDLFSSRAVMRLRSSVSPALVVYCYPQPFTMTRVDYAEKSFSVTFNNLSGFRQSIVNSDEIFKFNGNYQIGLNLPRDKDYSYHFKSNDFNVYNPSDVDIQPLEQRHDLVIKITGTGNNVVLTNTTSNETFTYKKGLTDGQTLTINGINPFLDDTSCGIDTDHGTISLVKGNNHFTVSGLDNPDITFSFPFLYF</sequence>
<evidence type="ECO:0000313" key="3">
    <source>
        <dbReference type="Proteomes" id="UP000036106"/>
    </source>
</evidence>
<dbReference type="Pfam" id="PF05709">
    <property type="entry name" value="Sipho_tail"/>
    <property type="match status" value="1"/>
</dbReference>
<dbReference type="Proteomes" id="UP000036106">
    <property type="component" value="Chromosome"/>
</dbReference>
<evidence type="ECO:0000313" key="2">
    <source>
        <dbReference type="EMBL" id="AKP66353.1"/>
    </source>
</evidence>
<feature type="domain" description="Siphovirus-type tail component RIFT-related" evidence="1">
    <location>
        <begin position="31"/>
        <end position="132"/>
    </location>
</feature>